<keyword evidence="11" id="KW-1185">Reference proteome</keyword>
<dbReference type="GO" id="GO:0055085">
    <property type="term" value="P:transmembrane transport"/>
    <property type="evidence" value="ECO:0007669"/>
    <property type="project" value="InterPro"/>
</dbReference>
<sequence length="266" mass="28742">MRLTGLIYRGGIVIAYTVMLLPVLLLVVTSVFRDAIIAFPPSGLSLDWYRNAIGREEFLNGFIVSFKVAAIATVIGVPVGTAASLALVRSNIRAKQAITTFLLGPIIVPGIVAGTALYLTYLLAQNQLDMDIVGTLPGLVASHILLTIPWTVRVVTAGLQGLDRSVEEAALNLGARPFTVFWRVTLPMMRPAIVAASMFSFIQSFENLELTLLLVGPGMSTLPIAMLNYLEFQIDPTLAAVATIQIVVIAAMMLITDRYVKLSRIV</sequence>
<dbReference type="GO" id="GO:0005886">
    <property type="term" value="C:plasma membrane"/>
    <property type="evidence" value="ECO:0007669"/>
    <property type="project" value="UniProtKB-SubCell"/>
</dbReference>
<protein>
    <submittedName>
        <fullName evidence="10">ABC transporter permease</fullName>
    </submittedName>
</protein>
<feature type="transmembrane region" description="Helical" evidence="8">
    <location>
        <begin position="100"/>
        <end position="121"/>
    </location>
</feature>
<comment type="similarity">
    <text evidence="8">Belongs to the binding-protein-dependent transport system permease family.</text>
</comment>
<keyword evidence="5 8" id="KW-0812">Transmembrane</keyword>
<keyword evidence="7 8" id="KW-0472">Membrane</keyword>
<name>A0A8J3HA96_9RHOB</name>
<gene>
    <name evidence="10" type="ORF">GCM10010961_31650</name>
</gene>
<comment type="subcellular location">
    <subcellularLocation>
        <location evidence="1">Cell inner membrane</location>
        <topology evidence="1">Multi-pass membrane protein</topology>
    </subcellularLocation>
    <subcellularLocation>
        <location evidence="8">Cell membrane</location>
        <topology evidence="8">Multi-pass membrane protein</topology>
    </subcellularLocation>
</comment>
<proteinExistence type="inferred from homology"/>
<keyword evidence="4" id="KW-0997">Cell inner membrane</keyword>
<dbReference type="PANTHER" id="PTHR43357:SF4">
    <property type="entry name" value="INNER MEMBRANE ABC TRANSPORTER PERMEASE PROTEIN YDCV"/>
    <property type="match status" value="1"/>
</dbReference>
<evidence type="ECO:0000256" key="3">
    <source>
        <dbReference type="ARBA" id="ARBA00022475"/>
    </source>
</evidence>
<feature type="transmembrane region" description="Helical" evidence="8">
    <location>
        <begin position="211"/>
        <end position="230"/>
    </location>
</feature>
<dbReference type="CDD" id="cd06261">
    <property type="entry name" value="TM_PBP2"/>
    <property type="match status" value="1"/>
</dbReference>
<accession>A0A8J3HA96</accession>
<feature type="transmembrane region" description="Helical" evidence="8">
    <location>
        <begin position="236"/>
        <end position="255"/>
    </location>
</feature>
<evidence type="ECO:0000313" key="10">
    <source>
        <dbReference type="EMBL" id="GHG97067.1"/>
    </source>
</evidence>
<dbReference type="SUPFAM" id="SSF161098">
    <property type="entry name" value="MetI-like"/>
    <property type="match status" value="1"/>
</dbReference>
<dbReference type="Pfam" id="PF00528">
    <property type="entry name" value="BPD_transp_1"/>
    <property type="match status" value="1"/>
</dbReference>
<evidence type="ECO:0000256" key="1">
    <source>
        <dbReference type="ARBA" id="ARBA00004429"/>
    </source>
</evidence>
<keyword evidence="3" id="KW-1003">Cell membrane</keyword>
<dbReference type="AlphaFoldDB" id="A0A8J3HA96"/>
<dbReference type="PROSITE" id="PS50928">
    <property type="entry name" value="ABC_TM1"/>
    <property type="match status" value="1"/>
</dbReference>
<dbReference type="RefSeq" id="WP_028094504.1">
    <property type="nucleotide sequence ID" value="NZ_BNAP01000018.1"/>
</dbReference>
<feature type="transmembrane region" description="Helical" evidence="8">
    <location>
        <begin position="12"/>
        <end position="32"/>
    </location>
</feature>
<evidence type="ECO:0000256" key="5">
    <source>
        <dbReference type="ARBA" id="ARBA00022692"/>
    </source>
</evidence>
<evidence type="ECO:0000256" key="2">
    <source>
        <dbReference type="ARBA" id="ARBA00022448"/>
    </source>
</evidence>
<feature type="transmembrane region" description="Helical" evidence="8">
    <location>
        <begin position="68"/>
        <end position="88"/>
    </location>
</feature>
<evidence type="ECO:0000256" key="8">
    <source>
        <dbReference type="RuleBase" id="RU363032"/>
    </source>
</evidence>
<dbReference type="PANTHER" id="PTHR43357">
    <property type="entry name" value="INNER MEMBRANE ABC TRANSPORTER PERMEASE PROTEIN YDCV"/>
    <property type="match status" value="1"/>
</dbReference>
<keyword evidence="2 8" id="KW-0813">Transport</keyword>
<dbReference type="Proteomes" id="UP000611500">
    <property type="component" value="Unassembled WGS sequence"/>
</dbReference>
<evidence type="ECO:0000256" key="6">
    <source>
        <dbReference type="ARBA" id="ARBA00022989"/>
    </source>
</evidence>
<feature type="domain" description="ABC transmembrane type-1" evidence="9">
    <location>
        <begin position="62"/>
        <end position="256"/>
    </location>
</feature>
<keyword evidence="6 8" id="KW-1133">Transmembrane helix</keyword>
<evidence type="ECO:0000256" key="7">
    <source>
        <dbReference type="ARBA" id="ARBA00023136"/>
    </source>
</evidence>
<organism evidence="10 11">
    <name type="scientific">Pseudodonghicola xiamenensis</name>
    <dbReference type="NCBI Taxonomy" id="337702"/>
    <lineage>
        <taxon>Bacteria</taxon>
        <taxon>Pseudomonadati</taxon>
        <taxon>Pseudomonadota</taxon>
        <taxon>Alphaproteobacteria</taxon>
        <taxon>Rhodobacterales</taxon>
        <taxon>Paracoccaceae</taxon>
        <taxon>Pseudodonghicola</taxon>
    </lineage>
</organism>
<dbReference type="InterPro" id="IPR035906">
    <property type="entry name" value="MetI-like_sf"/>
</dbReference>
<evidence type="ECO:0000259" key="9">
    <source>
        <dbReference type="PROSITE" id="PS50928"/>
    </source>
</evidence>
<dbReference type="Gene3D" id="1.10.3720.10">
    <property type="entry name" value="MetI-like"/>
    <property type="match status" value="1"/>
</dbReference>
<reference evidence="10" key="2">
    <citation type="submission" date="2020-09" db="EMBL/GenBank/DDBJ databases">
        <authorList>
            <person name="Sun Q."/>
            <person name="Zhou Y."/>
        </authorList>
    </citation>
    <scope>NUCLEOTIDE SEQUENCE</scope>
    <source>
        <strain evidence="10">CGMCC 1.7081</strain>
    </source>
</reference>
<evidence type="ECO:0000313" key="11">
    <source>
        <dbReference type="Proteomes" id="UP000611500"/>
    </source>
</evidence>
<comment type="caution">
    <text evidence="10">The sequence shown here is derived from an EMBL/GenBank/DDBJ whole genome shotgun (WGS) entry which is preliminary data.</text>
</comment>
<reference evidence="10" key="1">
    <citation type="journal article" date="2014" name="Int. J. Syst. Evol. Microbiol.">
        <title>Complete genome sequence of Corynebacterium casei LMG S-19264T (=DSM 44701T), isolated from a smear-ripened cheese.</title>
        <authorList>
            <consortium name="US DOE Joint Genome Institute (JGI-PGF)"/>
            <person name="Walter F."/>
            <person name="Albersmeier A."/>
            <person name="Kalinowski J."/>
            <person name="Ruckert C."/>
        </authorList>
    </citation>
    <scope>NUCLEOTIDE SEQUENCE</scope>
    <source>
        <strain evidence="10">CGMCC 1.7081</strain>
    </source>
</reference>
<evidence type="ECO:0000256" key="4">
    <source>
        <dbReference type="ARBA" id="ARBA00022519"/>
    </source>
</evidence>
<dbReference type="EMBL" id="BNAP01000018">
    <property type="protein sequence ID" value="GHG97067.1"/>
    <property type="molecule type" value="Genomic_DNA"/>
</dbReference>
<dbReference type="InterPro" id="IPR000515">
    <property type="entry name" value="MetI-like"/>
</dbReference>